<name>A0ABT6LEQ1_9ACTN</name>
<sequence>MVVREFTRPPNRTGHRPPRPPVTGPNAYRSFVSSSTVRPSSAYRSGARRFRYCA</sequence>
<feature type="region of interest" description="Disordered" evidence="1">
    <location>
        <begin position="1"/>
        <end position="40"/>
    </location>
</feature>
<comment type="caution">
    <text evidence="2">The sequence shown here is derived from an EMBL/GenBank/DDBJ whole genome shotgun (WGS) entry which is preliminary data.</text>
</comment>
<dbReference type="EMBL" id="JARXVH010000003">
    <property type="protein sequence ID" value="MDH6214767.1"/>
    <property type="molecule type" value="Genomic_DNA"/>
</dbReference>
<evidence type="ECO:0000256" key="1">
    <source>
        <dbReference type="SAM" id="MobiDB-lite"/>
    </source>
</evidence>
<reference evidence="2 3" key="1">
    <citation type="submission" date="2023-04" db="EMBL/GenBank/DDBJ databases">
        <title>Forest soil microbial communities from Buena Vista Peninsula, Colon Province, Panama.</title>
        <authorList>
            <person name="Bouskill N."/>
        </authorList>
    </citation>
    <scope>NUCLEOTIDE SEQUENCE [LARGE SCALE GENOMIC DNA]</scope>
    <source>
        <strain evidence="2 3">GGS1</strain>
    </source>
</reference>
<feature type="compositionally biased region" description="Low complexity" evidence="1">
    <location>
        <begin position="29"/>
        <end position="40"/>
    </location>
</feature>
<evidence type="ECO:0000313" key="3">
    <source>
        <dbReference type="Proteomes" id="UP001160499"/>
    </source>
</evidence>
<protein>
    <submittedName>
        <fullName evidence="2">Uncharacterized protein</fullName>
    </submittedName>
</protein>
<organism evidence="2 3">
    <name type="scientific">Streptomyces pseudovenezuelae</name>
    <dbReference type="NCBI Taxonomy" id="67350"/>
    <lineage>
        <taxon>Bacteria</taxon>
        <taxon>Bacillati</taxon>
        <taxon>Actinomycetota</taxon>
        <taxon>Actinomycetes</taxon>
        <taxon>Kitasatosporales</taxon>
        <taxon>Streptomycetaceae</taxon>
        <taxon>Streptomyces</taxon>
        <taxon>Streptomyces aurantiacus group</taxon>
    </lineage>
</organism>
<evidence type="ECO:0000313" key="2">
    <source>
        <dbReference type="EMBL" id="MDH6214767.1"/>
    </source>
</evidence>
<gene>
    <name evidence="2" type="ORF">M2283_002050</name>
</gene>
<keyword evidence="3" id="KW-1185">Reference proteome</keyword>
<accession>A0ABT6LEQ1</accession>
<dbReference type="Proteomes" id="UP001160499">
    <property type="component" value="Unassembled WGS sequence"/>
</dbReference>
<proteinExistence type="predicted"/>